<feature type="coiled-coil region" evidence="3">
    <location>
        <begin position="90"/>
        <end position="131"/>
    </location>
</feature>
<evidence type="ECO:0000256" key="3">
    <source>
        <dbReference type="SAM" id="Coils"/>
    </source>
</evidence>
<evidence type="ECO:0000256" key="2">
    <source>
        <dbReference type="ARBA" id="ARBA00023054"/>
    </source>
</evidence>
<reference evidence="5" key="1">
    <citation type="submission" date="2007-03" db="EMBL/GenBank/DDBJ databases">
        <title>Annotation of Culex pipiens quinquefasciatus.</title>
        <authorList>
            <consortium name="The Broad Institute Genome Sequencing Platform"/>
            <person name="Atkinson P.W."/>
            <person name="Hemingway J."/>
            <person name="Christensen B.M."/>
            <person name="Higgs S."/>
            <person name="Kodira C."/>
            <person name="Hannick L."/>
            <person name="Megy K."/>
            <person name="O'Leary S."/>
            <person name="Pearson M."/>
            <person name="Haas B.J."/>
            <person name="Mauceli E."/>
            <person name="Wortman J.R."/>
            <person name="Lee N.H."/>
            <person name="Guigo R."/>
            <person name="Stanke M."/>
            <person name="Alvarado L."/>
            <person name="Amedeo P."/>
            <person name="Antoine C.H."/>
            <person name="Arensburger P."/>
            <person name="Bidwell S.L."/>
            <person name="Crawford M."/>
            <person name="Camaro F."/>
            <person name="Devon K."/>
            <person name="Engels R."/>
            <person name="Hammond M."/>
            <person name="Howarth C."/>
            <person name="Koehrsen M."/>
            <person name="Lawson D."/>
            <person name="Montgomery P."/>
            <person name="Nene V."/>
            <person name="Nusbaum C."/>
            <person name="Puiu D."/>
            <person name="Romero-Severson J."/>
            <person name="Severson D.W."/>
            <person name="Shumway M."/>
            <person name="Sisk P."/>
            <person name="Stolte C."/>
            <person name="Zeng Q."/>
            <person name="Eisenstadt E."/>
            <person name="Fraser-Liggett C."/>
            <person name="Strausberg R."/>
            <person name="Galagan J."/>
            <person name="Birren B."/>
            <person name="Collins F.H."/>
        </authorList>
    </citation>
    <scope>NUCLEOTIDE SEQUENCE [LARGE SCALE GENOMIC DNA]</scope>
    <source>
        <strain evidence="5">JHB</strain>
    </source>
</reference>
<dbReference type="STRING" id="7176.B0WKT3"/>
<keyword evidence="2 3" id="KW-0175">Coiled coil</keyword>
<feature type="coiled-coil region" evidence="3">
    <location>
        <begin position="220"/>
        <end position="254"/>
    </location>
</feature>
<evidence type="ECO:0000313" key="7">
    <source>
        <dbReference type="Proteomes" id="UP000002320"/>
    </source>
</evidence>
<dbReference type="Proteomes" id="UP000002320">
    <property type="component" value="Unassembled WGS sequence"/>
</dbReference>
<dbReference type="EMBL" id="DS231976">
    <property type="protein sequence ID" value="EDS30056.1"/>
    <property type="molecule type" value="Genomic_DNA"/>
</dbReference>
<organism>
    <name type="scientific">Culex quinquefasciatus</name>
    <name type="common">Southern house mosquito</name>
    <name type="synonym">Culex pungens</name>
    <dbReference type="NCBI Taxonomy" id="7176"/>
    <lineage>
        <taxon>Eukaryota</taxon>
        <taxon>Metazoa</taxon>
        <taxon>Ecdysozoa</taxon>
        <taxon>Arthropoda</taxon>
        <taxon>Hexapoda</taxon>
        <taxon>Insecta</taxon>
        <taxon>Pterygota</taxon>
        <taxon>Neoptera</taxon>
        <taxon>Endopterygota</taxon>
        <taxon>Diptera</taxon>
        <taxon>Nematocera</taxon>
        <taxon>Culicoidea</taxon>
        <taxon>Culicidae</taxon>
        <taxon>Culicinae</taxon>
        <taxon>Culicini</taxon>
        <taxon>Culex</taxon>
        <taxon>Culex</taxon>
    </lineage>
</organism>
<dbReference type="SUPFAM" id="SSF75704">
    <property type="entry name" value="Mitotic arrest deficient-like 1, Mad1"/>
    <property type="match status" value="1"/>
</dbReference>
<accession>B0WKT3</accession>
<feature type="region of interest" description="Disordered" evidence="4">
    <location>
        <begin position="353"/>
        <end position="428"/>
    </location>
</feature>
<dbReference type="FunCoup" id="B0WKT3">
    <property type="interactions" value="39"/>
</dbReference>
<dbReference type="AlphaFoldDB" id="B0WKT3"/>
<dbReference type="VEuPathDB" id="VectorBase:CPIJ007503"/>
<evidence type="ECO:0008006" key="8">
    <source>
        <dbReference type="Google" id="ProtNLM"/>
    </source>
</evidence>
<evidence type="ECO:0000313" key="5">
    <source>
        <dbReference type="EMBL" id="EDS30056.1"/>
    </source>
</evidence>
<dbReference type="PANTHER" id="PTHR21682:SF2">
    <property type="entry name" value="COILED-COIL DOMAIN-CONTAINING PROTEIN 149"/>
    <property type="match status" value="1"/>
</dbReference>
<dbReference type="OrthoDB" id="5917629at2759"/>
<dbReference type="PANTHER" id="PTHR21682">
    <property type="entry name" value="COILED-COIL DOMAIN-CONTAINING PROTEIN 149"/>
    <property type="match status" value="1"/>
</dbReference>
<keyword evidence="7" id="KW-1185">Reference proteome</keyword>
<feature type="compositionally biased region" description="Polar residues" evidence="4">
    <location>
        <begin position="384"/>
        <end position="408"/>
    </location>
</feature>
<dbReference type="eggNOG" id="KOG4687">
    <property type="taxonomic scope" value="Eukaryota"/>
</dbReference>
<evidence type="ECO:0000313" key="6">
    <source>
        <dbReference type="EnsemblMetazoa" id="CPIJ007503-PA"/>
    </source>
</evidence>
<protein>
    <recommendedName>
        <fullName evidence="8">Coiled-coil domain-containing protein 149</fullName>
    </recommendedName>
</protein>
<evidence type="ECO:0000256" key="4">
    <source>
        <dbReference type="SAM" id="MobiDB-lite"/>
    </source>
</evidence>
<gene>
    <name evidence="6" type="primary">6039802</name>
    <name evidence="5" type="ORF">CpipJ_CPIJ007503</name>
</gene>
<dbReference type="HOGENOM" id="CLU_016190_1_0_1"/>
<dbReference type="KEGG" id="cqu:CpipJ_CPIJ007503"/>
<dbReference type="EnsemblMetazoa" id="CPIJ007503-RA">
    <property type="protein sequence ID" value="CPIJ007503-PA"/>
    <property type="gene ID" value="CPIJ007503"/>
</dbReference>
<sequence length="482" mass="53054">MALKKGSFDFEEHMEKYDLENSAIHRKLQSKVEALKIMRNELEKYRSERDQFKLMAETLQMRYSAIKSSLNSAELQAAGFGHGSAVSLIVNQTRERNLSLTTEVEALRQRVHELEGDIKVLRTKNSDLKTTCRKLKSSEQVKLNANGDILWQEEKSKLIAQMEGIKKKNAQLQYDFRSLLDEKEEAVMERDAYKCKAHRLNHELSIVLKGDKSQRAILDVDGLILENKHQLEKIANLENELALAKQSAAKYKELLQRGTVEELPLKAATISELKSLCLALLDNVNDKSLALSHQKRTNKLLAAKISELEQRIQVLTGSDGAALSCLSPSQILLNGYSSATVDLDLSEEIKKLKASSQSEMSDSGGGGRAGLAARTNGVGHCLEGTSSNTSQGLPTELLSSESNKSLPSCSELGDPDFGHESSSDFTSNAEETTGGILLEPYINADRNLRTDGVSTLPELPPEIAELVRQLSESIDDGGDGAN</sequence>
<dbReference type="InParanoid" id="B0WKT3"/>
<dbReference type="VEuPathDB" id="VectorBase:CQUJHB001653"/>
<comment type="similarity">
    <text evidence="1">Belongs to the CCDC149 family.</text>
</comment>
<reference evidence="6" key="2">
    <citation type="submission" date="2020-05" db="UniProtKB">
        <authorList>
            <consortium name="EnsemblMetazoa"/>
        </authorList>
    </citation>
    <scope>IDENTIFICATION</scope>
    <source>
        <strain evidence="6">JHB</strain>
    </source>
</reference>
<dbReference type="Pfam" id="PF09789">
    <property type="entry name" value="CC149"/>
    <property type="match status" value="1"/>
</dbReference>
<dbReference type="OMA" id="RYSAMKR"/>
<dbReference type="InterPro" id="IPR019179">
    <property type="entry name" value="CC149"/>
</dbReference>
<evidence type="ECO:0000256" key="1">
    <source>
        <dbReference type="ARBA" id="ARBA00005872"/>
    </source>
</evidence>
<feature type="coiled-coil region" evidence="3">
    <location>
        <begin position="25"/>
        <end position="62"/>
    </location>
</feature>
<proteinExistence type="inferred from homology"/>
<name>B0WKT3_CULQU</name>